<dbReference type="CDD" id="cd00093">
    <property type="entry name" value="HTH_XRE"/>
    <property type="match status" value="1"/>
</dbReference>
<dbReference type="AlphaFoldDB" id="Q6NIF9"/>
<evidence type="ECO:0000313" key="3">
    <source>
        <dbReference type="Proteomes" id="UP000002198"/>
    </source>
</evidence>
<evidence type="ECO:0000313" key="2">
    <source>
        <dbReference type="EMBL" id="CAE49334.1"/>
    </source>
</evidence>
<dbReference type="SUPFAM" id="SSF47413">
    <property type="entry name" value="lambda repressor-like DNA-binding domains"/>
    <property type="match status" value="1"/>
</dbReference>
<reference evidence="2 3" key="1">
    <citation type="journal article" date="2003" name="Nucleic Acids Res.">
        <title>The complete genome sequence and analysis of Corynebacterium diphtheriae NCTC13129.</title>
        <authorList>
            <person name="Cerdeno-Tarraga A.M."/>
            <person name="Efstratiou A."/>
            <person name="Dover L.G."/>
            <person name="Holden M.T.G."/>
            <person name="Pallen M."/>
            <person name="Bentley S.D."/>
            <person name="Besra G.S."/>
            <person name="Churcher C."/>
            <person name="James K.D."/>
            <person name="De Zoysa A."/>
            <person name="Chillingworth T."/>
            <person name="Cronin A."/>
            <person name="Dowd L."/>
            <person name="Feltwell T."/>
            <person name="Hamlin N."/>
            <person name="Holroyd S."/>
            <person name="Jagels K."/>
            <person name="Moule S."/>
            <person name="Quail M.A."/>
            <person name="Rabbinowitsch E."/>
            <person name="Rutherford K."/>
            <person name="Thomson N.R."/>
            <person name="Unwin L."/>
            <person name="Whitehead S."/>
            <person name="Barrell B.G.Parkhill.J."/>
        </authorList>
    </citation>
    <scope>NUCLEOTIDE SEQUENCE [LARGE SCALE GENOMIC DNA]</scope>
    <source>
        <strain evidence="3">ATCC 700971 / NCTC 13129 / Biotype gravis</strain>
    </source>
</reference>
<gene>
    <name evidence="2" type="ordered locus">DIP0818</name>
</gene>
<sequence>MIDMTSKKRAVAPRDLYRRWPWANTAGMEPDMVRLQIFVQNLERAVIGDGRMRPVTSPSEFCDNIGISHATLGRILRGEVIPRFDTIDKLERGVGRALFPPFEDVRVRGNKG</sequence>
<dbReference type="EMBL" id="BX248356">
    <property type="protein sequence ID" value="CAE49334.1"/>
    <property type="molecule type" value="Genomic_DNA"/>
</dbReference>
<dbReference type="InterPro" id="IPR001387">
    <property type="entry name" value="Cro/C1-type_HTH"/>
</dbReference>
<name>Q6NIF9_CORDI</name>
<evidence type="ECO:0000259" key="1">
    <source>
        <dbReference type="Pfam" id="PF01381"/>
    </source>
</evidence>
<accession>Q6NIF9</accession>
<dbReference type="GO" id="GO:0003677">
    <property type="term" value="F:DNA binding"/>
    <property type="evidence" value="ECO:0007669"/>
    <property type="project" value="InterPro"/>
</dbReference>
<dbReference type="Proteomes" id="UP000002198">
    <property type="component" value="Chromosome"/>
</dbReference>
<dbReference type="InterPro" id="IPR010982">
    <property type="entry name" value="Lambda_DNA-bd_dom_sf"/>
</dbReference>
<dbReference type="KEGG" id="cdi:DIP0818"/>
<keyword evidence="3" id="KW-1185">Reference proteome</keyword>
<dbReference type="SMR" id="Q6NIF9"/>
<organism evidence="2 3">
    <name type="scientific">Corynebacterium diphtheriae (strain ATCC 700971 / NCTC 13129 / Biotype gravis)</name>
    <dbReference type="NCBI Taxonomy" id="257309"/>
    <lineage>
        <taxon>Bacteria</taxon>
        <taxon>Bacillati</taxon>
        <taxon>Actinomycetota</taxon>
        <taxon>Actinomycetes</taxon>
        <taxon>Mycobacteriales</taxon>
        <taxon>Corynebacteriaceae</taxon>
        <taxon>Corynebacterium</taxon>
    </lineage>
</organism>
<proteinExistence type="predicted"/>
<feature type="domain" description="HTH cro/C1-type" evidence="1">
    <location>
        <begin position="59"/>
        <end position="93"/>
    </location>
</feature>
<dbReference type="Pfam" id="PF01381">
    <property type="entry name" value="HTH_3"/>
    <property type="match status" value="1"/>
</dbReference>
<dbReference type="STRING" id="257309.DIP0818"/>
<protein>
    <recommendedName>
        <fullName evidence="1">HTH cro/C1-type domain-containing protein</fullName>
    </recommendedName>
</protein>
<dbReference type="HOGENOM" id="CLU_2141677_0_0_11"/>